<dbReference type="Gene3D" id="1.10.10.60">
    <property type="entry name" value="Homeodomain-like"/>
    <property type="match status" value="1"/>
</dbReference>
<accession>A0A4V6IKU4</accession>
<protein>
    <submittedName>
        <fullName evidence="1">Uncharacterized protein</fullName>
    </submittedName>
</protein>
<dbReference type="AlphaFoldDB" id="A0A4V6IKU4"/>
<dbReference type="EMBL" id="CAADHO010000001">
    <property type="protein sequence ID" value="VFQ42418.1"/>
    <property type="molecule type" value="Genomic_DNA"/>
</dbReference>
<sequence>MPQIRPATCGRKSHLPVDEILHLLDEGHTQTYVAILYGVTQPTISRLFSSTQKGPAIKKIDPSVKLCSCCNKRQVAKGNHTLCAWCFTHEDTAGSSFADHALAI</sequence>
<keyword evidence="2" id="KW-1185">Reference proteome</keyword>
<proteinExistence type="predicted"/>
<dbReference type="Proteomes" id="UP000507962">
    <property type="component" value="Unassembled WGS sequence"/>
</dbReference>
<evidence type="ECO:0000313" key="1">
    <source>
        <dbReference type="EMBL" id="VFQ42418.1"/>
    </source>
</evidence>
<name>A0A4V6IKU4_9BACT</name>
<dbReference type="RefSeq" id="WP_180136675.1">
    <property type="nucleotide sequence ID" value="NZ_CAADHO010000001.1"/>
</dbReference>
<gene>
    <name evidence="1" type="ORF">MSL71_360</name>
</gene>
<evidence type="ECO:0000313" key="2">
    <source>
        <dbReference type="Proteomes" id="UP000507962"/>
    </source>
</evidence>
<reference evidence="1 2" key="1">
    <citation type="submission" date="2019-03" db="EMBL/GenBank/DDBJ databases">
        <authorList>
            <person name="Nijsse B."/>
        </authorList>
    </citation>
    <scope>NUCLEOTIDE SEQUENCE [LARGE SCALE GENOMIC DNA]</scope>
    <source>
        <strain evidence="1">Desulfoluna butyratoxydans MSL71</strain>
    </source>
</reference>
<organism evidence="1 2">
    <name type="scientific">Desulfoluna butyratoxydans</name>
    <dbReference type="NCBI Taxonomy" id="231438"/>
    <lineage>
        <taxon>Bacteria</taxon>
        <taxon>Pseudomonadati</taxon>
        <taxon>Thermodesulfobacteriota</taxon>
        <taxon>Desulfobacteria</taxon>
        <taxon>Desulfobacterales</taxon>
        <taxon>Desulfolunaceae</taxon>
        <taxon>Desulfoluna</taxon>
    </lineage>
</organism>